<evidence type="ECO:0000256" key="1">
    <source>
        <dbReference type="SAM" id="MobiDB-lite"/>
    </source>
</evidence>
<proteinExistence type="predicted"/>
<evidence type="ECO:0000313" key="2">
    <source>
        <dbReference type="EMBL" id="MEV5249850.1"/>
    </source>
</evidence>
<feature type="compositionally biased region" description="Low complexity" evidence="1">
    <location>
        <begin position="97"/>
        <end position="124"/>
    </location>
</feature>
<name>A0ABV3JNV4_9ACTN</name>
<protein>
    <submittedName>
        <fullName evidence="2">Uncharacterized protein</fullName>
    </submittedName>
</protein>
<sequence>MATAGAAAPADPARLAAAAELLAGLPGRWACGRKTVRELAPLLAEAAEAQGWELGRALATHLTRRTRREPMGVLRERIEDLPRFAAVRAATPGVSHSQLPLPQQSSSAPEPAAPKAVAAAPADPAAVEQARELLLSLTGPWTLSPESAARLAPMLAAKAAKRGWAFDGELRDKLMQNPGGAHNHELLLETHRIGRLPYRKGARASGAGSEPCPEHPRRRRGACVDCAMAVPA</sequence>
<reference evidence="2 3" key="1">
    <citation type="submission" date="2024-06" db="EMBL/GenBank/DDBJ databases">
        <title>The Natural Products Discovery Center: Release of the First 8490 Sequenced Strains for Exploring Actinobacteria Biosynthetic Diversity.</title>
        <authorList>
            <person name="Kalkreuter E."/>
            <person name="Kautsar S.A."/>
            <person name="Yang D."/>
            <person name="Bader C.D."/>
            <person name="Teijaro C.N."/>
            <person name="Fluegel L."/>
            <person name="Davis C.M."/>
            <person name="Simpson J.R."/>
            <person name="Lauterbach L."/>
            <person name="Steele A.D."/>
            <person name="Gui C."/>
            <person name="Meng S."/>
            <person name="Li G."/>
            <person name="Viehrig K."/>
            <person name="Ye F."/>
            <person name="Su P."/>
            <person name="Kiefer A.F."/>
            <person name="Nichols A."/>
            <person name="Cepeda A.J."/>
            <person name="Yan W."/>
            <person name="Fan B."/>
            <person name="Jiang Y."/>
            <person name="Adhikari A."/>
            <person name="Zheng C.-J."/>
            <person name="Schuster L."/>
            <person name="Cowan T.M."/>
            <person name="Smanski M.J."/>
            <person name="Chevrette M.G."/>
            <person name="De Carvalho L.P.S."/>
            <person name="Shen B."/>
        </authorList>
    </citation>
    <scope>NUCLEOTIDE SEQUENCE [LARGE SCALE GENOMIC DNA]</scope>
    <source>
        <strain evidence="2 3">NPDC052768</strain>
    </source>
</reference>
<feature type="region of interest" description="Disordered" evidence="1">
    <location>
        <begin position="92"/>
        <end position="124"/>
    </location>
</feature>
<comment type="caution">
    <text evidence="2">The sequence shown here is derived from an EMBL/GenBank/DDBJ whole genome shotgun (WGS) entry which is preliminary data.</text>
</comment>
<dbReference type="EMBL" id="JBFATE010000023">
    <property type="protein sequence ID" value="MEV5249850.1"/>
    <property type="molecule type" value="Genomic_DNA"/>
</dbReference>
<gene>
    <name evidence="2" type="ORF">AB0K95_32030</name>
</gene>
<dbReference type="Proteomes" id="UP001552527">
    <property type="component" value="Unassembled WGS sequence"/>
</dbReference>
<dbReference type="RefSeq" id="WP_364027367.1">
    <property type="nucleotide sequence ID" value="NZ_JBFATE010000023.1"/>
</dbReference>
<keyword evidence="3" id="KW-1185">Reference proteome</keyword>
<organism evidence="2 3">
    <name type="scientific">Streptomyces werraensis</name>
    <dbReference type="NCBI Taxonomy" id="68284"/>
    <lineage>
        <taxon>Bacteria</taxon>
        <taxon>Bacillati</taxon>
        <taxon>Actinomycetota</taxon>
        <taxon>Actinomycetes</taxon>
        <taxon>Kitasatosporales</taxon>
        <taxon>Streptomycetaceae</taxon>
        <taxon>Streptomyces</taxon>
    </lineage>
</organism>
<accession>A0ABV3JNV4</accession>
<evidence type="ECO:0000313" key="3">
    <source>
        <dbReference type="Proteomes" id="UP001552527"/>
    </source>
</evidence>